<dbReference type="EMBL" id="JAPQKS010000005">
    <property type="protein sequence ID" value="KAJ5225640.1"/>
    <property type="molecule type" value="Genomic_DNA"/>
</dbReference>
<dbReference type="RefSeq" id="XP_058329051.1">
    <property type="nucleotide sequence ID" value="XM_058476161.1"/>
</dbReference>
<dbReference type="GeneID" id="83203464"/>
<accession>A0A9W9NT66</accession>
<feature type="compositionally biased region" description="Low complexity" evidence="1">
    <location>
        <begin position="59"/>
        <end position="69"/>
    </location>
</feature>
<evidence type="ECO:0000313" key="2">
    <source>
        <dbReference type="EMBL" id="KAJ5225640.1"/>
    </source>
</evidence>
<protein>
    <submittedName>
        <fullName evidence="2">Uncharacterized protein</fullName>
    </submittedName>
</protein>
<feature type="compositionally biased region" description="Polar residues" evidence="1">
    <location>
        <begin position="275"/>
        <end position="292"/>
    </location>
</feature>
<reference evidence="2" key="1">
    <citation type="submission" date="2022-11" db="EMBL/GenBank/DDBJ databases">
        <authorList>
            <person name="Petersen C."/>
        </authorList>
    </citation>
    <scope>NUCLEOTIDE SEQUENCE</scope>
    <source>
        <strain evidence="2">IBT 19713</strain>
    </source>
</reference>
<evidence type="ECO:0000313" key="3">
    <source>
        <dbReference type="Proteomes" id="UP001150941"/>
    </source>
</evidence>
<feature type="region of interest" description="Disordered" evidence="1">
    <location>
        <begin position="171"/>
        <end position="306"/>
    </location>
</feature>
<reference evidence="2" key="2">
    <citation type="journal article" date="2023" name="IMA Fungus">
        <title>Comparative genomic study of the Penicillium genus elucidates a diverse pangenome and 15 lateral gene transfer events.</title>
        <authorList>
            <person name="Petersen C."/>
            <person name="Sorensen T."/>
            <person name="Nielsen M.R."/>
            <person name="Sondergaard T.E."/>
            <person name="Sorensen J.L."/>
            <person name="Fitzpatrick D.A."/>
            <person name="Frisvad J.C."/>
            <person name="Nielsen K.L."/>
        </authorList>
    </citation>
    <scope>NUCLEOTIDE SEQUENCE</scope>
    <source>
        <strain evidence="2">IBT 19713</strain>
    </source>
</reference>
<sequence length="306" mass="32758">MSCLSGDRTITSRPKLTLQTTALPRTFGSSTTGLSLPFTAGAAASPTVRNTFQNAYDVPSPSSASISPKGSHRLSHKPISPYLSNPSNPNQSQNNHPRPYQQPLGVRSILRNSPLDAARRSGSVSAGASGPAGAGVRRKQVTYRPQLEEEIRTVHYTAQHIDLIEAVQDTAAPGPHDLPDPTDSDTESSVSASDSSTSEDGSSDDGSKDPSSSKIKRKRRRSIRADRQVRAVALLDGLDSDSFASNTPPTPHQGREKRRREWKWTLGPLDHSPVSLASSTTTPESLSASSACTLDEVRSEPQQADQ</sequence>
<dbReference type="Proteomes" id="UP001150941">
    <property type="component" value="Unassembled WGS sequence"/>
</dbReference>
<comment type="caution">
    <text evidence="2">The sequence shown here is derived from an EMBL/GenBank/DDBJ whole genome shotgun (WGS) entry which is preliminary data.</text>
</comment>
<feature type="region of interest" description="Disordered" evidence="1">
    <location>
        <begin position="117"/>
        <end position="140"/>
    </location>
</feature>
<gene>
    <name evidence="2" type="ORF">N7468_006865</name>
</gene>
<feature type="compositionally biased region" description="Low complexity" evidence="1">
    <location>
        <begin position="187"/>
        <end position="200"/>
    </location>
</feature>
<name>A0A9W9NT66_9EURO</name>
<feature type="region of interest" description="Disordered" evidence="1">
    <location>
        <begin position="54"/>
        <end position="102"/>
    </location>
</feature>
<feature type="compositionally biased region" description="Low complexity" evidence="1">
    <location>
        <begin position="120"/>
        <end position="135"/>
    </location>
</feature>
<organism evidence="2 3">
    <name type="scientific">Penicillium chermesinum</name>
    <dbReference type="NCBI Taxonomy" id="63820"/>
    <lineage>
        <taxon>Eukaryota</taxon>
        <taxon>Fungi</taxon>
        <taxon>Dikarya</taxon>
        <taxon>Ascomycota</taxon>
        <taxon>Pezizomycotina</taxon>
        <taxon>Eurotiomycetes</taxon>
        <taxon>Eurotiomycetidae</taxon>
        <taxon>Eurotiales</taxon>
        <taxon>Aspergillaceae</taxon>
        <taxon>Penicillium</taxon>
    </lineage>
</organism>
<evidence type="ECO:0000256" key="1">
    <source>
        <dbReference type="SAM" id="MobiDB-lite"/>
    </source>
</evidence>
<keyword evidence="3" id="KW-1185">Reference proteome</keyword>
<dbReference type="OrthoDB" id="5206740at2759"/>
<feature type="compositionally biased region" description="Low complexity" evidence="1">
    <location>
        <begin position="84"/>
        <end position="95"/>
    </location>
</feature>
<proteinExistence type="predicted"/>
<dbReference type="AlphaFoldDB" id="A0A9W9NT66"/>